<reference evidence="4" key="1">
    <citation type="journal article" date="2014" name="Proc. Natl. Acad. Sci. U.S.A.">
        <title>Extensive sampling of basidiomycete genomes demonstrates inadequacy of the white-rot/brown-rot paradigm for wood decay fungi.</title>
        <authorList>
            <person name="Riley R."/>
            <person name="Salamov A.A."/>
            <person name="Brown D.W."/>
            <person name="Nagy L.G."/>
            <person name="Floudas D."/>
            <person name="Held B.W."/>
            <person name="Levasseur A."/>
            <person name="Lombard V."/>
            <person name="Morin E."/>
            <person name="Otillar R."/>
            <person name="Lindquist E.A."/>
            <person name="Sun H."/>
            <person name="LaButti K.M."/>
            <person name="Schmutz J."/>
            <person name="Jabbour D."/>
            <person name="Luo H."/>
            <person name="Baker S.E."/>
            <person name="Pisabarro A.G."/>
            <person name="Walton J.D."/>
            <person name="Blanchette R.A."/>
            <person name="Henrissat B."/>
            <person name="Martin F."/>
            <person name="Cullen D."/>
            <person name="Hibbett D.S."/>
            <person name="Grigoriev I.V."/>
        </authorList>
    </citation>
    <scope>NUCLEOTIDE SEQUENCE [LARGE SCALE GENOMIC DNA]</scope>
    <source>
        <strain evidence="4">CBS 339.88</strain>
    </source>
</reference>
<keyword evidence="2" id="KW-0812">Transmembrane</keyword>
<name>A0A067TFC6_GALM3</name>
<dbReference type="HOGENOM" id="CLU_027659_0_0_1"/>
<feature type="compositionally biased region" description="Low complexity" evidence="1">
    <location>
        <begin position="195"/>
        <end position="209"/>
    </location>
</feature>
<feature type="compositionally biased region" description="Polar residues" evidence="1">
    <location>
        <begin position="479"/>
        <end position="493"/>
    </location>
</feature>
<feature type="compositionally biased region" description="Gly residues" evidence="1">
    <location>
        <begin position="234"/>
        <end position="246"/>
    </location>
</feature>
<evidence type="ECO:0000256" key="2">
    <source>
        <dbReference type="SAM" id="Phobius"/>
    </source>
</evidence>
<keyword evidence="4" id="KW-1185">Reference proteome</keyword>
<dbReference type="STRING" id="685588.A0A067TFC6"/>
<evidence type="ECO:0000313" key="4">
    <source>
        <dbReference type="Proteomes" id="UP000027222"/>
    </source>
</evidence>
<sequence length="541" mass="55107">MGVIQGFGNPDHTFIGRAVIADKTIEARSPQLIKLPIPLPSIPVLTPLLSPILGGSNSNNKKPPTAPTTTTPVAAPQPSPTASSGSNDPDPPANGGDGGSSTSTGSSSSGSSGGVDGSSSSSTSSGDSSSSGTTPGDTTGSTPGSTTSDGDPGGDTSIGDGTSPTSSTSSNADTPTPKGGTSLGGSKITDPAAAGTGNDPSSGGTDTTGSGSGVFASHSISGTGSPGSQATQGGMAGAGGNNGGSGAAAKPHLQSGTFAGIIIVLVLAVLIGLFFVVRRRSRVRRHQQTNMWFSRFRPPSTTRNSNGGESRVGTFATVTDDHFNRPRRSSDFIPALPPMAEVEYPNLNGRTPIFVQGSSQLTSADYNEQIDRQFSTLPVRMGASNHFETSRSNELQYLNNEPQYTSESANVSIEGGPDPFSISIGSTQECGSSEESGRFYFHNDEIGIGETDIGGFHTHSGLYAISQPPAAVSDRNSAEHSTPSNVSLYSRPSTSATLAMKTAPFQPSANVPPTPALPTHSTDFAIKHVADPFSDQNPFER</sequence>
<dbReference type="Proteomes" id="UP000027222">
    <property type="component" value="Unassembled WGS sequence"/>
</dbReference>
<protein>
    <submittedName>
        <fullName evidence="3">Uncharacterized protein</fullName>
    </submittedName>
</protein>
<feature type="region of interest" description="Disordered" evidence="1">
    <location>
        <begin position="55"/>
        <end position="249"/>
    </location>
</feature>
<feature type="region of interest" description="Disordered" evidence="1">
    <location>
        <begin position="473"/>
        <end position="493"/>
    </location>
</feature>
<keyword evidence="2" id="KW-1133">Transmembrane helix</keyword>
<organism evidence="3 4">
    <name type="scientific">Galerina marginata (strain CBS 339.88)</name>
    <dbReference type="NCBI Taxonomy" id="685588"/>
    <lineage>
        <taxon>Eukaryota</taxon>
        <taxon>Fungi</taxon>
        <taxon>Dikarya</taxon>
        <taxon>Basidiomycota</taxon>
        <taxon>Agaricomycotina</taxon>
        <taxon>Agaricomycetes</taxon>
        <taxon>Agaricomycetidae</taxon>
        <taxon>Agaricales</taxon>
        <taxon>Agaricineae</taxon>
        <taxon>Strophariaceae</taxon>
        <taxon>Galerina</taxon>
    </lineage>
</organism>
<gene>
    <name evidence="3" type="ORF">GALMADRAFT_245818</name>
</gene>
<proteinExistence type="predicted"/>
<keyword evidence="2" id="KW-0472">Membrane</keyword>
<feature type="compositionally biased region" description="Low complexity" evidence="1">
    <location>
        <begin position="117"/>
        <end position="170"/>
    </location>
</feature>
<evidence type="ECO:0000313" key="3">
    <source>
        <dbReference type="EMBL" id="KDR77688.1"/>
    </source>
</evidence>
<feature type="compositionally biased region" description="Low complexity" evidence="1">
    <location>
        <begin position="67"/>
        <end position="88"/>
    </location>
</feature>
<evidence type="ECO:0000256" key="1">
    <source>
        <dbReference type="SAM" id="MobiDB-lite"/>
    </source>
</evidence>
<dbReference type="AlphaFoldDB" id="A0A067TFC6"/>
<accession>A0A067TFC6</accession>
<feature type="compositionally biased region" description="Low complexity" evidence="1">
    <location>
        <begin position="100"/>
        <end position="110"/>
    </location>
</feature>
<dbReference type="EMBL" id="KL142376">
    <property type="protein sequence ID" value="KDR77688.1"/>
    <property type="molecule type" value="Genomic_DNA"/>
</dbReference>
<feature type="transmembrane region" description="Helical" evidence="2">
    <location>
        <begin position="258"/>
        <end position="277"/>
    </location>
</feature>